<feature type="transmembrane region" description="Helical" evidence="1">
    <location>
        <begin position="26"/>
        <end position="47"/>
    </location>
</feature>
<dbReference type="KEGG" id="afla:FHG64_11535"/>
<proteinExistence type="predicted"/>
<evidence type="ECO:0000256" key="1">
    <source>
        <dbReference type="SAM" id="Phobius"/>
    </source>
</evidence>
<dbReference type="OrthoDB" id="1451530at2"/>
<protein>
    <submittedName>
        <fullName evidence="2">Uncharacterized protein</fullName>
    </submittedName>
</protein>
<organism evidence="2 3">
    <name type="scientific">Antarcticibacterium flavum</name>
    <dbReference type="NCBI Taxonomy" id="2058175"/>
    <lineage>
        <taxon>Bacteria</taxon>
        <taxon>Pseudomonadati</taxon>
        <taxon>Bacteroidota</taxon>
        <taxon>Flavobacteriia</taxon>
        <taxon>Flavobacteriales</taxon>
        <taxon>Flavobacteriaceae</taxon>
        <taxon>Antarcticibacterium</taxon>
    </lineage>
</organism>
<gene>
    <name evidence="2" type="ORF">FHG64_11535</name>
</gene>
<keyword evidence="3" id="KW-1185">Reference proteome</keyword>
<dbReference type="AlphaFoldDB" id="A0A5B7X3U5"/>
<evidence type="ECO:0000313" key="2">
    <source>
        <dbReference type="EMBL" id="QCY69979.1"/>
    </source>
</evidence>
<name>A0A5B7X3U5_9FLAO</name>
<dbReference type="Proteomes" id="UP000309016">
    <property type="component" value="Chromosome"/>
</dbReference>
<dbReference type="EMBL" id="CP040812">
    <property type="protein sequence ID" value="QCY69979.1"/>
    <property type="molecule type" value="Genomic_DNA"/>
</dbReference>
<keyword evidence="1" id="KW-0472">Membrane</keyword>
<sequence length="60" mass="6908">MMDKQDLKEAAKNAGKLWVAKKGFQWTTSILKVGIVIGAGYLGYKYFRENEDEIRKRLSL</sequence>
<reference evidence="2 3" key="1">
    <citation type="submission" date="2019-06" db="EMBL/GenBank/DDBJ databases">
        <title>Complete genome sequence of Antarcticibacterium flavum KCTC 52984T from an Antarctic marine sediment.</title>
        <authorList>
            <person name="Lee Y.M."/>
            <person name="Shin S.C."/>
        </authorList>
    </citation>
    <scope>NUCLEOTIDE SEQUENCE [LARGE SCALE GENOMIC DNA]</scope>
    <source>
        <strain evidence="2 3">KCTC 52984</strain>
    </source>
</reference>
<dbReference type="RefSeq" id="WP_139066543.1">
    <property type="nucleotide sequence ID" value="NZ_CP040812.1"/>
</dbReference>
<evidence type="ECO:0000313" key="3">
    <source>
        <dbReference type="Proteomes" id="UP000309016"/>
    </source>
</evidence>
<keyword evidence="1" id="KW-0812">Transmembrane</keyword>
<keyword evidence="1" id="KW-1133">Transmembrane helix</keyword>
<accession>A0A5B7X3U5</accession>